<keyword evidence="2" id="KW-1185">Reference proteome</keyword>
<evidence type="ECO:0000313" key="1">
    <source>
        <dbReference type="EMBL" id="KRO28113.1"/>
    </source>
</evidence>
<evidence type="ECO:0000313" key="2">
    <source>
        <dbReference type="Proteomes" id="UP000050920"/>
    </source>
</evidence>
<proteinExistence type="predicted"/>
<evidence type="ECO:0008006" key="3">
    <source>
        <dbReference type="Google" id="ProtNLM"/>
    </source>
</evidence>
<dbReference type="EMBL" id="AYGX02000052">
    <property type="protein sequence ID" value="KRO28113.1"/>
    <property type="molecule type" value="Genomic_DNA"/>
</dbReference>
<dbReference type="AlphaFoldDB" id="A0A0R2NQX3"/>
<reference evidence="1 2" key="1">
    <citation type="journal article" date="2015" name="Genome Announc.">
        <title>Expanding the biotechnology potential of lactobacilli through comparative genomics of 213 strains and associated genera.</title>
        <authorList>
            <person name="Sun Z."/>
            <person name="Harris H.M."/>
            <person name="McCann A."/>
            <person name="Guo C."/>
            <person name="Argimon S."/>
            <person name="Zhang W."/>
            <person name="Yang X."/>
            <person name="Jeffery I.B."/>
            <person name="Cooney J.C."/>
            <person name="Kagawa T.F."/>
            <person name="Liu W."/>
            <person name="Song Y."/>
            <person name="Salvetti E."/>
            <person name="Wrobel A."/>
            <person name="Rasinkangas P."/>
            <person name="Parkhill J."/>
            <person name="Rea M.C."/>
            <person name="O'Sullivan O."/>
            <person name="Ritari J."/>
            <person name="Douillard F.P."/>
            <person name="Paul Ross R."/>
            <person name="Yang R."/>
            <person name="Briner A.E."/>
            <person name="Felis G.E."/>
            <person name="de Vos W.M."/>
            <person name="Barrangou R."/>
            <person name="Klaenhammer T.R."/>
            <person name="Caufield P.W."/>
            <person name="Cui Y."/>
            <person name="Zhang H."/>
            <person name="O'Toole P.W."/>
        </authorList>
    </citation>
    <scope>NUCLEOTIDE SEQUENCE [LARGE SCALE GENOMIC DNA]</scope>
    <source>
        <strain evidence="1 2">DSM 21115</strain>
    </source>
</reference>
<comment type="caution">
    <text evidence="1">The sequence shown here is derived from an EMBL/GenBank/DDBJ whole genome shotgun (WGS) entry which is preliminary data.</text>
</comment>
<dbReference type="Proteomes" id="UP000050920">
    <property type="component" value="Unassembled WGS sequence"/>
</dbReference>
<name>A0A0R2NQX3_9LACO</name>
<protein>
    <recommendedName>
        <fullName evidence="3">SpoVT-AbrB domain-containing protein</fullName>
    </recommendedName>
</protein>
<sequence>MNKMKHETTIIQTTADGGLGIQISDEILAAVGLAAGSPVTITLADDQQALILKPGGERSDQDPEFLAAMDRSMTKYAKTLELLKESDE</sequence>
<accession>A0A0R2NQX3</accession>
<organism evidence="1 2">
    <name type="scientific">Lactiplantibacillus fabifermentans DSM 21115</name>
    <dbReference type="NCBI Taxonomy" id="1413187"/>
    <lineage>
        <taxon>Bacteria</taxon>
        <taxon>Bacillati</taxon>
        <taxon>Bacillota</taxon>
        <taxon>Bacilli</taxon>
        <taxon>Lactobacillales</taxon>
        <taxon>Lactobacillaceae</taxon>
        <taxon>Lactiplantibacillus</taxon>
    </lineage>
</organism>
<gene>
    <name evidence="1" type="ORF">DY78_GL002611</name>
</gene>